<evidence type="ECO:0000256" key="8">
    <source>
        <dbReference type="SAM" id="MobiDB-lite"/>
    </source>
</evidence>
<dbReference type="Proteomes" id="UP000271974">
    <property type="component" value="Unassembled WGS sequence"/>
</dbReference>
<evidence type="ECO:0000256" key="4">
    <source>
        <dbReference type="ARBA" id="ARBA00023040"/>
    </source>
</evidence>
<feature type="transmembrane region" description="Helical" evidence="9">
    <location>
        <begin position="269"/>
        <end position="290"/>
    </location>
</feature>
<sequence length="496" mass="54811">MERSDRRMNQTLGLRKLAGEYIKTCCEEGWEDGPSRSGMETSVWKKPSCVASDAQVRKVARRKPPSDTARAASWYLAARAVSDGGFLLATFLTWASDATQLGFFHTEVLCQCLVFFPFLFGFLSVWLTVIVTVENYIRICKPFTVQKFCNVPIAKRAILGLTIMGLLLYNYPLWTTKVFVQAGYDNMTHVWCQSDHGFAEIMRWLTFWDMLITLVIPSIVIIVLMAAITCSLISSLKRQSRLSAGSRLQPAGAPPRASSRSNSSPQAKVTRMLFAVSFFFIVLNGPSHIIRMKMAVLDLLGRVQTQAPSVEEKLQVIFQIMYYSSFAVNLVIYLIFGDNFRRQFVQTYLWPCLGLCGKRRSNRPGGGGCGAFSEMTALSTVRLEEMDARPDEQAALLDTPARGQGTPQGNQGKTGTVGPNHGVSELPGPQGTAVYMGQPDGNRNNGGVGGSSPYRHQENGYTDLADNKDETDVQAHVYGNDVYQGDDYSALTSSNV</sequence>
<accession>A0A433U844</accession>
<organism evidence="11 12">
    <name type="scientific">Elysia chlorotica</name>
    <name type="common">Eastern emerald elysia</name>
    <name type="synonym">Sea slug</name>
    <dbReference type="NCBI Taxonomy" id="188477"/>
    <lineage>
        <taxon>Eukaryota</taxon>
        <taxon>Metazoa</taxon>
        <taxon>Spiralia</taxon>
        <taxon>Lophotrochozoa</taxon>
        <taxon>Mollusca</taxon>
        <taxon>Gastropoda</taxon>
        <taxon>Heterobranchia</taxon>
        <taxon>Euthyneura</taxon>
        <taxon>Panpulmonata</taxon>
        <taxon>Sacoglossa</taxon>
        <taxon>Placobranchoidea</taxon>
        <taxon>Plakobranchidae</taxon>
        <taxon>Elysia</taxon>
    </lineage>
</organism>
<dbReference type="PANTHER" id="PTHR24243:SF230">
    <property type="entry name" value="G-PROTEIN COUPLED RECEPTORS FAMILY 1 PROFILE DOMAIN-CONTAINING PROTEIN"/>
    <property type="match status" value="1"/>
</dbReference>
<feature type="transmembrane region" description="Helical" evidence="9">
    <location>
        <begin position="157"/>
        <end position="174"/>
    </location>
</feature>
<dbReference type="STRING" id="188477.A0A433U844"/>
<feature type="transmembrane region" description="Helical" evidence="9">
    <location>
        <begin position="114"/>
        <end position="137"/>
    </location>
</feature>
<feature type="transmembrane region" description="Helical" evidence="9">
    <location>
        <begin position="316"/>
        <end position="336"/>
    </location>
</feature>
<dbReference type="OrthoDB" id="9990906at2759"/>
<comment type="caution">
    <text evidence="11">The sequence shown here is derived from an EMBL/GenBank/DDBJ whole genome shotgun (WGS) entry which is preliminary data.</text>
</comment>
<feature type="transmembrane region" description="Helical" evidence="9">
    <location>
        <begin position="210"/>
        <end position="233"/>
    </location>
</feature>
<dbReference type="SUPFAM" id="SSF81321">
    <property type="entry name" value="Family A G protein-coupled receptor-like"/>
    <property type="match status" value="1"/>
</dbReference>
<dbReference type="EMBL" id="RQTK01000043">
    <property type="protein sequence ID" value="RUS89991.1"/>
    <property type="molecule type" value="Genomic_DNA"/>
</dbReference>
<dbReference type="CDD" id="cd14978">
    <property type="entry name" value="7tmA_FMRFamide_R-like"/>
    <property type="match status" value="1"/>
</dbReference>
<proteinExistence type="predicted"/>
<feature type="region of interest" description="Disordered" evidence="8">
    <location>
        <begin position="395"/>
        <end position="473"/>
    </location>
</feature>
<dbReference type="Gene3D" id="1.20.1070.10">
    <property type="entry name" value="Rhodopsin 7-helix transmembrane proteins"/>
    <property type="match status" value="1"/>
</dbReference>
<evidence type="ECO:0000256" key="6">
    <source>
        <dbReference type="ARBA" id="ARBA00023170"/>
    </source>
</evidence>
<dbReference type="AlphaFoldDB" id="A0A433U844"/>
<feature type="compositionally biased region" description="Polar residues" evidence="8">
    <location>
        <begin position="405"/>
        <end position="414"/>
    </location>
</feature>
<evidence type="ECO:0000256" key="2">
    <source>
        <dbReference type="ARBA" id="ARBA00022692"/>
    </source>
</evidence>
<comment type="subcellular location">
    <subcellularLocation>
        <location evidence="1">Membrane</location>
        <topology evidence="1">Multi-pass membrane protein</topology>
    </subcellularLocation>
</comment>
<dbReference type="Pfam" id="PF00001">
    <property type="entry name" value="7tm_1"/>
    <property type="match status" value="1"/>
</dbReference>
<protein>
    <recommendedName>
        <fullName evidence="10">G-protein coupled receptors family 1 profile domain-containing protein</fullName>
    </recommendedName>
</protein>
<keyword evidence="7" id="KW-0807">Transducer</keyword>
<evidence type="ECO:0000313" key="12">
    <source>
        <dbReference type="Proteomes" id="UP000271974"/>
    </source>
</evidence>
<evidence type="ECO:0000259" key="10">
    <source>
        <dbReference type="PROSITE" id="PS50262"/>
    </source>
</evidence>
<evidence type="ECO:0000256" key="7">
    <source>
        <dbReference type="ARBA" id="ARBA00023224"/>
    </source>
</evidence>
<evidence type="ECO:0000256" key="5">
    <source>
        <dbReference type="ARBA" id="ARBA00023136"/>
    </source>
</evidence>
<keyword evidence="5 9" id="KW-0472">Membrane</keyword>
<keyword evidence="3 9" id="KW-1133">Transmembrane helix</keyword>
<reference evidence="11 12" key="1">
    <citation type="submission" date="2019-01" db="EMBL/GenBank/DDBJ databases">
        <title>A draft genome assembly of the solar-powered sea slug Elysia chlorotica.</title>
        <authorList>
            <person name="Cai H."/>
            <person name="Li Q."/>
            <person name="Fang X."/>
            <person name="Li J."/>
            <person name="Curtis N.E."/>
            <person name="Altenburger A."/>
            <person name="Shibata T."/>
            <person name="Feng M."/>
            <person name="Maeda T."/>
            <person name="Schwartz J.A."/>
            <person name="Shigenobu S."/>
            <person name="Lundholm N."/>
            <person name="Nishiyama T."/>
            <person name="Yang H."/>
            <person name="Hasebe M."/>
            <person name="Li S."/>
            <person name="Pierce S.K."/>
            <person name="Wang J."/>
        </authorList>
    </citation>
    <scope>NUCLEOTIDE SEQUENCE [LARGE SCALE GENOMIC DNA]</scope>
    <source>
        <strain evidence="11">EC2010</strain>
        <tissue evidence="11">Whole organism of an adult</tissue>
    </source>
</reference>
<feature type="domain" description="G-protein coupled receptors family 1 profile" evidence="10">
    <location>
        <begin position="52"/>
        <end position="333"/>
    </location>
</feature>
<dbReference type="GO" id="GO:0005886">
    <property type="term" value="C:plasma membrane"/>
    <property type="evidence" value="ECO:0007669"/>
    <property type="project" value="TreeGrafter"/>
</dbReference>
<dbReference type="PANTHER" id="PTHR24243">
    <property type="entry name" value="G-PROTEIN COUPLED RECEPTOR"/>
    <property type="match status" value="1"/>
</dbReference>
<evidence type="ECO:0000256" key="3">
    <source>
        <dbReference type="ARBA" id="ARBA00022989"/>
    </source>
</evidence>
<dbReference type="PRINTS" id="PR00237">
    <property type="entry name" value="GPCRRHODOPSN"/>
</dbReference>
<keyword evidence="2 9" id="KW-0812">Transmembrane</keyword>
<evidence type="ECO:0000256" key="9">
    <source>
        <dbReference type="SAM" id="Phobius"/>
    </source>
</evidence>
<evidence type="ECO:0000256" key="1">
    <source>
        <dbReference type="ARBA" id="ARBA00004141"/>
    </source>
</evidence>
<name>A0A433U844_ELYCH</name>
<gene>
    <name evidence="11" type="ORF">EGW08_002258</name>
</gene>
<dbReference type="PROSITE" id="PS50262">
    <property type="entry name" value="G_PROTEIN_RECEP_F1_2"/>
    <property type="match status" value="1"/>
</dbReference>
<keyword evidence="6" id="KW-0675">Receptor</keyword>
<evidence type="ECO:0000313" key="11">
    <source>
        <dbReference type="EMBL" id="RUS89991.1"/>
    </source>
</evidence>
<dbReference type="InterPro" id="IPR000276">
    <property type="entry name" value="GPCR_Rhodpsn"/>
</dbReference>
<keyword evidence="4" id="KW-0297">G-protein coupled receptor</keyword>
<dbReference type="GO" id="GO:0004930">
    <property type="term" value="F:G protein-coupled receptor activity"/>
    <property type="evidence" value="ECO:0007669"/>
    <property type="project" value="UniProtKB-KW"/>
</dbReference>
<feature type="transmembrane region" description="Helical" evidence="9">
    <location>
        <begin position="71"/>
        <end position="94"/>
    </location>
</feature>
<keyword evidence="12" id="KW-1185">Reference proteome</keyword>
<dbReference type="InterPro" id="IPR017452">
    <property type="entry name" value="GPCR_Rhodpsn_7TM"/>
</dbReference>